<accession>A0A2T9ZL50</accession>
<evidence type="ECO:0000313" key="1">
    <source>
        <dbReference type="EMBL" id="PVV05318.1"/>
    </source>
</evidence>
<proteinExistence type="predicted"/>
<dbReference type="AlphaFoldDB" id="A0A2T9ZL50"/>
<dbReference type="Proteomes" id="UP000245609">
    <property type="component" value="Unassembled WGS sequence"/>
</dbReference>
<gene>
    <name evidence="1" type="ORF">BB560_000164</name>
</gene>
<sequence>MFVRAKVPFNNRWWVISPDLLFIALKQMEISNTNFQANEAAQERIYATEVNYTSMAPGKSTQSITTGLQGMDVSKSLLYNQPLQSKLSI</sequence>
<organism evidence="1 2">
    <name type="scientific">Smittium megazygosporum</name>
    <dbReference type="NCBI Taxonomy" id="133381"/>
    <lineage>
        <taxon>Eukaryota</taxon>
        <taxon>Fungi</taxon>
        <taxon>Fungi incertae sedis</taxon>
        <taxon>Zoopagomycota</taxon>
        <taxon>Kickxellomycotina</taxon>
        <taxon>Harpellomycetes</taxon>
        <taxon>Harpellales</taxon>
        <taxon>Legeriomycetaceae</taxon>
        <taxon>Smittium</taxon>
    </lineage>
</organism>
<comment type="caution">
    <text evidence="1">The sequence shown here is derived from an EMBL/GenBank/DDBJ whole genome shotgun (WGS) entry which is preliminary data.</text>
</comment>
<name>A0A2T9ZL50_9FUNG</name>
<dbReference type="EMBL" id="MBFS01000016">
    <property type="protein sequence ID" value="PVV05318.1"/>
    <property type="molecule type" value="Genomic_DNA"/>
</dbReference>
<keyword evidence="2" id="KW-1185">Reference proteome</keyword>
<evidence type="ECO:0000313" key="2">
    <source>
        <dbReference type="Proteomes" id="UP000245609"/>
    </source>
</evidence>
<reference evidence="1 2" key="1">
    <citation type="journal article" date="2018" name="MBio">
        <title>Comparative Genomics Reveals the Core Gene Toolbox for the Fungus-Insect Symbiosis.</title>
        <authorList>
            <person name="Wang Y."/>
            <person name="Stata M."/>
            <person name="Wang W."/>
            <person name="Stajich J.E."/>
            <person name="White M.M."/>
            <person name="Moncalvo J.M."/>
        </authorList>
    </citation>
    <scope>NUCLEOTIDE SEQUENCE [LARGE SCALE GENOMIC DNA]</scope>
    <source>
        <strain evidence="1 2">SC-DP-2</strain>
    </source>
</reference>
<protein>
    <submittedName>
        <fullName evidence="1">Uncharacterized protein</fullName>
    </submittedName>
</protein>